<feature type="transmembrane region" description="Helical" evidence="1">
    <location>
        <begin position="116"/>
        <end position="139"/>
    </location>
</feature>
<evidence type="ECO:0000313" key="3">
    <source>
        <dbReference type="Proteomes" id="UP000199470"/>
    </source>
</evidence>
<feature type="transmembrane region" description="Helical" evidence="1">
    <location>
        <begin position="52"/>
        <end position="72"/>
    </location>
</feature>
<dbReference type="Proteomes" id="UP000199470">
    <property type="component" value="Unassembled WGS sequence"/>
</dbReference>
<name>A0A1I4TFC8_9BURK</name>
<gene>
    <name evidence="2" type="ORF">SAMN02982985_05180</name>
</gene>
<keyword evidence="1" id="KW-0812">Transmembrane</keyword>
<reference evidence="2 3" key="1">
    <citation type="submission" date="2016-10" db="EMBL/GenBank/DDBJ databases">
        <authorList>
            <person name="de Groot N.N."/>
        </authorList>
    </citation>
    <scope>NUCLEOTIDE SEQUENCE [LARGE SCALE GENOMIC DNA]</scope>
    <source>
        <strain evidence="2 3">ATCC 43154</strain>
    </source>
</reference>
<dbReference type="AlphaFoldDB" id="A0A1I4TFC8"/>
<feature type="transmembrane region" description="Helical" evidence="1">
    <location>
        <begin position="25"/>
        <end position="46"/>
    </location>
</feature>
<dbReference type="EMBL" id="FOTW01000031">
    <property type="protein sequence ID" value="SFM75402.1"/>
    <property type="molecule type" value="Genomic_DNA"/>
</dbReference>
<sequence length="149" mass="15663">MPGEGGSGRPWTQESVPMMAEFEKWLARVLLLNSVLAVAVVFGLLGPAHEDGALAGLVLAAVLGCVSAALCLRGRVAGLWGGLLYYGLQVLSYYPHDGGRAFSVKAGTSIGVVWQLHGATLVLNLIALALLAATLLVLYRRRPTGKIQP</sequence>
<evidence type="ECO:0000256" key="1">
    <source>
        <dbReference type="SAM" id="Phobius"/>
    </source>
</evidence>
<dbReference type="STRING" id="758825.SAMN02982985_05180"/>
<protein>
    <submittedName>
        <fullName evidence="2">Uncharacterized protein</fullName>
    </submittedName>
</protein>
<evidence type="ECO:0000313" key="2">
    <source>
        <dbReference type="EMBL" id="SFM75402.1"/>
    </source>
</evidence>
<keyword evidence="3" id="KW-1185">Reference proteome</keyword>
<accession>A0A1I4TFC8</accession>
<proteinExistence type="predicted"/>
<keyword evidence="1" id="KW-1133">Transmembrane helix</keyword>
<keyword evidence="1" id="KW-0472">Membrane</keyword>
<organism evidence="2 3">
    <name type="scientific">Rugamonas rubra</name>
    <dbReference type="NCBI Taxonomy" id="758825"/>
    <lineage>
        <taxon>Bacteria</taxon>
        <taxon>Pseudomonadati</taxon>
        <taxon>Pseudomonadota</taxon>
        <taxon>Betaproteobacteria</taxon>
        <taxon>Burkholderiales</taxon>
        <taxon>Oxalobacteraceae</taxon>
        <taxon>Telluria group</taxon>
        <taxon>Rugamonas</taxon>
    </lineage>
</organism>